<comment type="caution">
    <text evidence="2">The sequence shown here is derived from an EMBL/GenBank/DDBJ whole genome shotgun (WGS) entry which is preliminary data.</text>
</comment>
<dbReference type="Pfam" id="PF03473">
    <property type="entry name" value="MOSC"/>
    <property type="match status" value="1"/>
</dbReference>
<organism evidence="2 3">
    <name type="scientific">Pseudonocardia aurantiaca</name>
    <dbReference type="NCBI Taxonomy" id="75290"/>
    <lineage>
        <taxon>Bacteria</taxon>
        <taxon>Bacillati</taxon>
        <taxon>Actinomycetota</taxon>
        <taxon>Actinomycetes</taxon>
        <taxon>Pseudonocardiales</taxon>
        <taxon>Pseudonocardiaceae</taxon>
        <taxon>Pseudonocardia</taxon>
    </lineage>
</organism>
<dbReference type="SUPFAM" id="SSF141673">
    <property type="entry name" value="MOSC N-terminal domain-like"/>
    <property type="match status" value="1"/>
</dbReference>
<dbReference type="PANTHER" id="PTHR14237:SF19">
    <property type="entry name" value="MITOCHONDRIAL AMIDOXIME REDUCING COMPONENT 1"/>
    <property type="match status" value="1"/>
</dbReference>
<dbReference type="RefSeq" id="WP_343986191.1">
    <property type="nucleotide sequence ID" value="NZ_BAAAJG010000027.1"/>
</dbReference>
<feature type="domain" description="MOSC" evidence="1">
    <location>
        <begin position="125"/>
        <end position="273"/>
    </location>
</feature>
<gene>
    <name evidence="2" type="ORF">ACFSCY_24280</name>
</gene>
<evidence type="ECO:0000313" key="3">
    <source>
        <dbReference type="Proteomes" id="UP001597145"/>
    </source>
</evidence>
<protein>
    <submittedName>
        <fullName evidence="2">MOSC domain-containing protein</fullName>
    </submittedName>
</protein>
<evidence type="ECO:0000313" key="2">
    <source>
        <dbReference type="EMBL" id="MFD1532548.1"/>
    </source>
</evidence>
<sequence>MIAVDAAARVAELRCYPVKGCAGISLPAAELTPAGLTHDRSFLVVGPEGVFRTQRRHPVLATIHPDIDAAGEVLTLRAPSREPLAVAVEVTGPRRPVELFGAPYTGIDQGSAVAEWLSDVLGHESRLVRVPPDHHRVTDGETPGTSGYADSSAVLVTSWGSWDLLNERIALRGGEPVAMARFRPNIVLSGWAEPHVEDRVRRAEVGGAELGYTKLAVRCAVTTIDQDTGERAGPEPLRTLAEYRRDPAGVTFGAKFSVTRPGKLAVGDELRVTRWAEPGPSAGSSS</sequence>
<dbReference type="InterPro" id="IPR011037">
    <property type="entry name" value="Pyrv_Knase-like_insert_dom_sf"/>
</dbReference>
<dbReference type="PANTHER" id="PTHR14237">
    <property type="entry name" value="MOLYBDOPTERIN COFACTOR SULFURASE MOSC"/>
    <property type="match status" value="1"/>
</dbReference>
<dbReference type="PROSITE" id="PS51340">
    <property type="entry name" value="MOSC"/>
    <property type="match status" value="1"/>
</dbReference>
<reference evidence="3" key="1">
    <citation type="journal article" date="2019" name="Int. J. Syst. Evol. Microbiol.">
        <title>The Global Catalogue of Microorganisms (GCM) 10K type strain sequencing project: providing services to taxonomists for standard genome sequencing and annotation.</title>
        <authorList>
            <consortium name="The Broad Institute Genomics Platform"/>
            <consortium name="The Broad Institute Genome Sequencing Center for Infectious Disease"/>
            <person name="Wu L."/>
            <person name="Ma J."/>
        </authorList>
    </citation>
    <scope>NUCLEOTIDE SEQUENCE [LARGE SCALE GENOMIC DNA]</scope>
    <source>
        <strain evidence="3">JCM 12165</strain>
    </source>
</reference>
<dbReference type="InterPro" id="IPR005303">
    <property type="entry name" value="MOCOS_middle"/>
</dbReference>
<dbReference type="Pfam" id="PF03476">
    <property type="entry name" value="MOSC_N"/>
    <property type="match status" value="1"/>
</dbReference>
<evidence type="ECO:0000259" key="1">
    <source>
        <dbReference type="PROSITE" id="PS51340"/>
    </source>
</evidence>
<name>A0ABW4FPM0_9PSEU</name>
<proteinExistence type="predicted"/>
<accession>A0ABW4FPM0</accession>
<dbReference type="SUPFAM" id="SSF50800">
    <property type="entry name" value="PK beta-barrel domain-like"/>
    <property type="match status" value="1"/>
</dbReference>
<keyword evidence="3" id="KW-1185">Reference proteome</keyword>
<dbReference type="EMBL" id="JBHUCP010000018">
    <property type="protein sequence ID" value="MFD1532548.1"/>
    <property type="molecule type" value="Genomic_DNA"/>
</dbReference>
<dbReference type="InterPro" id="IPR005302">
    <property type="entry name" value="MoCF_Sase_C"/>
</dbReference>
<dbReference type="Proteomes" id="UP001597145">
    <property type="component" value="Unassembled WGS sequence"/>
</dbReference>